<evidence type="ECO:0000256" key="9">
    <source>
        <dbReference type="ARBA" id="ARBA00023136"/>
    </source>
</evidence>
<dbReference type="GO" id="GO:0005524">
    <property type="term" value="F:ATP binding"/>
    <property type="evidence" value="ECO:0007669"/>
    <property type="project" value="UniProtKB-KW"/>
</dbReference>
<keyword evidence="4" id="KW-0410">Iron transport</keyword>
<dbReference type="InterPro" id="IPR015853">
    <property type="entry name" value="ABC_transpr_FbpC"/>
</dbReference>
<evidence type="ECO:0000256" key="5">
    <source>
        <dbReference type="ARBA" id="ARBA00022741"/>
    </source>
</evidence>
<dbReference type="SUPFAM" id="SSF52540">
    <property type="entry name" value="P-loop containing nucleoside triphosphate hydrolases"/>
    <property type="match status" value="1"/>
</dbReference>
<reference evidence="11 12" key="1">
    <citation type="submission" date="2021-09" db="EMBL/GenBank/DDBJ databases">
        <title>The complete genome sequence of a new microorganism.</title>
        <authorList>
            <person name="Zi Z."/>
        </authorList>
    </citation>
    <scope>NUCLEOTIDE SEQUENCE [LARGE SCALE GENOMIC DNA]</scope>
    <source>
        <strain evidence="11 12">WGZ8</strain>
    </source>
</reference>
<protein>
    <submittedName>
        <fullName evidence="11">ABC transporter ATP-binding protein</fullName>
    </submittedName>
</protein>
<evidence type="ECO:0000313" key="11">
    <source>
        <dbReference type="EMBL" id="MBZ6075890.1"/>
    </source>
</evidence>
<dbReference type="CDD" id="cd03259">
    <property type="entry name" value="ABC_Carb_Solutes_like"/>
    <property type="match status" value="1"/>
</dbReference>
<keyword evidence="5" id="KW-0547">Nucleotide-binding</keyword>
<evidence type="ECO:0000256" key="6">
    <source>
        <dbReference type="ARBA" id="ARBA00022840"/>
    </source>
</evidence>
<evidence type="ECO:0000256" key="2">
    <source>
        <dbReference type="ARBA" id="ARBA00022448"/>
    </source>
</evidence>
<evidence type="ECO:0000313" key="12">
    <source>
        <dbReference type="Proteomes" id="UP000704176"/>
    </source>
</evidence>
<keyword evidence="3" id="KW-1003">Cell membrane</keyword>
<comment type="similarity">
    <text evidence="1">Belongs to the ABC transporter superfamily.</text>
</comment>
<dbReference type="Proteomes" id="UP000704176">
    <property type="component" value="Unassembled WGS sequence"/>
</dbReference>
<dbReference type="Pfam" id="PF00005">
    <property type="entry name" value="ABC_tran"/>
    <property type="match status" value="1"/>
</dbReference>
<evidence type="ECO:0000259" key="10">
    <source>
        <dbReference type="PROSITE" id="PS50893"/>
    </source>
</evidence>
<comment type="caution">
    <text evidence="11">The sequence shown here is derived from an EMBL/GenBank/DDBJ whole genome shotgun (WGS) entry which is preliminary data.</text>
</comment>
<keyword evidence="6 11" id="KW-0067">ATP-binding</keyword>
<dbReference type="InterPro" id="IPR017871">
    <property type="entry name" value="ABC_transporter-like_CS"/>
</dbReference>
<dbReference type="Gene3D" id="3.40.50.300">
    <property type="entry name" value="P-loop containing nucleotide triphosphate hydrolases"/>
    <property type="match status" value="1"/>
</dbReference>
<name>A0ABS7VK32_9HYPH</name>
<keyword evidence="8" id="KW-0406">Ion transport</keyword>
<accession>A0ABS7VK32</accession>
<keyword evidence="12" id="KW-1185">Reference proteome</keyword>
<evidence type="ECO:0000256" key="8">
    <source>
        <dbReference type="ARBA" id="ARBA00023065"/>
    </source>
</evidence>
<dbReference type="EMBL" id="JAIRBM010000004">
    <property type="protein sequence ID" value="MBZ6075890.1"/>
    <property type="molecule type" value="Genomic_DNA"/>
</dbReference>
<sequence>MSDLIVRNVHKRLGALAVLKGASFSGSKGQIVALLGASGSGKTTLLRCIAGLETPEKGKIEIGGTKVLDADSSLILPPERRDIGLVFQSYALWPHRTVKENVAFGLQLRGVPSSEANARVVAMLEKLGLAHLADRYPFQLSGGQQQRVAICRALVYNPKVLLLDEPLSNLDAKLREEARFWIRKLILDLEICAVMVTHDQGEALAMADKILLLKDGHIIQEGSPKAMYSAPETFYAAEFLGTNNIITGHAAWVDGDAVRICGNGWELDGVSRGDTLKGDADAVKAVIRVEALAVSERPTIGLKMSLEASMYLGDRWEHRLRMGDLVVRAYGPDELSSPEVWCTFPQERLWVFPAESP</sequence>
<evidence type="ECO:0000256" key="1">
    <source>
        <dbReference type="ARBA" id="ARBA00005417"/>
    </source>
</evidence>
<evidence type="ECO:0000256" key="3">
    <source>
        <dbReference type="ARBA" id="ARBA00022475"/>
    </source>
</evidence>
<dbReference type="InterPro" id="IPR003439">
    <property type="entry name" value="ABC_transporter-like_ATP-bd"/>
</dbReference>
<dbReference type="SMART" id="SM00382">
    <property type="entry name" value="AAA"/>
    <property type="match status" value="1"/>
</dbReference>
<dbReference type="PANTHER" id="PTHR42781:SF4">
    <property type="entry name" value="SPERMIDINE_PUTRESCINE IMPORT ATP-BINDING PROTEIN POTA"/>
    <property type="match status" value="1"/>
</dbReference>
<evidence type="ECO:0000256" key="7">
    <source>
        <dbReference type="ARBA" id="ARBA00023004"/>
    </source>
</evidence>
<keyword evidence="7" id="KW-0408">Iron</keyword>
<evidence type="ECO:0000256" key="4">
    <source>
        <dbReference type="ARBA" id="ARBA00022496"/>
    </source>
</evidence>
<dbReference type="PANTHER" id="PTHR42781">
    <property type="entry name" value="SPERMIDINE/PUTRESCINE IMPORT ATP-BINDING PROTEIN POTA"/>
    <property type="match status" value="1"/>
</dbReference>
<dbReference type="InterPro" id="IPR050093">
    <property type="entry name" value="ABC_SmlMolc_Importer"/>
</dbReference>
<dbReference type="InterPro" id="IPR027417">
    <property type="entry name" value="P-loop_NTPase"/>
</dbReference>
<dbReference type="PROSITE" id="PS50893">
    <property type="entry name" value="ABC_TRANSPORTER_2"/>
    <property type="match status" value="1"/>
</dbReference>
<dbReference type="RefSeq" id="WP_224312177.1">
    <property type="nucleotide sequence ID" value="NZ_JAIRBM010000004.1"/>
</dbReference>
<organism evidence="11 12">
    <name type="scientific">Microvirga puerhi</name>
    <dbReference type="NCBI Taxonomy" id="2876078"/>
    <lineage>
        <taxon>Bacteria</taxon>
        <taxon>Pseudomonadati</taxon>
        <taxon>Pseudomonadota</taxon>
        <taxon>Alphaproteobacteria</taxon>
        <taxon>Hyphomicrobiales</taxon>
        <taxon>Methylobacteriaceae</taxon>
        <taxon>Microvirga</taxon>
    </lineage>
</organism>
<dbReference type="PROSITE" id="PS00211">
    <property type="entry name" value="ABC_TRANSPORTER_1"/>
    <property type="match status" value="1"/>
</dbReference>
<keyword evidence="2" id="KW-0813">Transport</keyword>
<keyword evidence="9" id="KW-0472">Membrane</keyword>
<feature type="domain" description="ABC transporter" evidence="10">
    <location>
        <begin position="4"/>
        <end position="240"/>
    </location>
</feature>
<dbReference type="InterPro" id="IPR008995">
    <property type="entry name" value="Mo/tungstate-bd_C_term_dom"/>
</dbReference>
<gene>
    <name evidence="11" type="ORF">K9B37_06260</name>
</gene>
<dbReference type="InterPro" id="IPR003593">
    <property type="entry name" value="AAA+_ATPase"/>
</dbReference>
<proteinExistence type="inferred from homology"/>
<dbReference type="SUPFAM" id="SSF50331">
    <property type="entry name" value="MOP-like"/>
    <property type="match status" value="1"/>
</dbReference>